<comment type="caution">
    <text evidence="3">The sequence shown here is derived from an EMBL/GenBank/DDBJ whole genome shotgun (WGS) entry which is preliminary data.</text>
</comment>
<evidence type="ECO:0000313" key="3">
    <source>
        <dbReference type="EMBL" id="NYD23443.1"/>
    </source>
</evidence>
<dbReference type="InterPro" id="IPR002938">
    <property type="entry name" value="FAD-bd"/>
</dbReference>
<reference evidence="3 4" key="1">
    <citation type="submission" date="2020-07" db="EMBL/GenBank/DDBJ databases">
        <title>Sequencing the genomes of 1000 actinobacteria strains.</title>
        <authorList>
            <person name="Klenk H.-P."/>
        </authorList>
    </citation>
    <scope>NUCLEOTIDE SEQUENCE [LARGE SCALE GENOMIC DNA]</scope>
    <source>
        <strain evidence="3 4">DSM 7487</strain>
    </source>
</reference>
<dbReference type="SUPFAM" id="SSF51905">
    <property type="entry name" value="FAD/NAD(P)-binding domain"/>
    <property type="match status" value="1"/>
</dbReference>
<dbReference type="EMBL" id="JACCBB010000001">
    <property type="protein sequence ID" value="NYD23443.1"/>
    <property type="molecule type" value="Genomic_DNA"/>
</dbReference>
<dbReference type="RefSeq" id="WP_179753175.1">
    <property type="nucleotide sequence ID" value="NZ_BAAAGN010000010.1"/>
</dbReference>
<proteinExistence type="predicted"/>
<dbReference type="InterPro" id="IPR036188">
    <property type="entry name" value="FAD/NAD-bd_sf"/>
</dbReference>
<evidence type="ECO:0000256" key="1">
    <source>
        <dbReference type="ARBA" id="ARBA00023002"/>
    </source>
</evidence>
<dbReference type="Proteomes" id="UP000521922">
    <property type="component" value="Unassembled WGS sequence"/>
</dbReference>
<name>A0A7Y9DMV6_9ACTN</name>
<dbReference type="PANTHER" id="PTHR43476">
    <property type="entry name" value="3-(3-HYDROXY-PHENYL)PROPIONATE/3-HYDROXYCINNAMIC ACID HYDROXYLASE"/>
    <property type="match status" value="1"/>
</dbReference>
<dbReference type="PRINTS" id="PR00420">
    <property type="entry name" value="RNGMNOXGNASE"/>
</dbReference>
<dbReference type="Gene3D" id="3.50.50.60">
    <property type="entry name" value="FAD/NAD(P)-binding domain"/>
    <property type="match status" value="1"/>
</dbReference>
<dbReference type="GO" id="GO:0019622">
    <property type="term" value="P:3-(3-hydroxy)phenylpropionate catabolic process"/>
    <property type="evidence" value="ECO:0007669"/>
    <property type="project" value="TreeGrafter"/>
</dbReference>
<dbReference type="GO" id="GO:0071949">
    <property type="term" value="F:FAD binding"/>
    <property type="evidence" value="ECO:0007669"/>
    <property type="project" value="InterPro"/>
</dbReference>
<sequence length="403" mass="42488">MPACEVLVVGGGPTGLFLAALLAQHGVDVAVLERRPEPSTHSRAIGLHPPALEALRAVGVREAVVDAGVRVHTGQARSRGRLLGSLTFERAWPQNPFVLTLPQQRTEAVLRGRLAQLAPGALRPGREVVEVHDAGPGPVHVLVRPTGAEGVPGTDGETWTARVVVAAGGAHGDDRALTGTAAPVHRYPDSYLMGDFADTTADAGTAVVHLEPEGVVESFPLPGGVRRWVAHTGRGPVPTPGRQEQAQRLADVVARRTGAVLDVGTRSMVSAFTVRRRIAGRMVHARRVVLGDAAHEISPIGGQGMTLGWLDARELAPLLVRELRTGGGRDLAGVPELVAFQRRRLATARRAAWQAGANTRLGRPVPAVPRGVRDSLLRAVLATPARHGLAGAFSMRWAAGPPR</sequence>
<accession>A0A7Y9DMV6</accession>
<dbReference type="GO" id="GO:0008688">
    <property type="term" value="F:3-(3-hydroxyphenyl)propionate hydroxylase activity"/>
    <property type="evidence" value="ECO:0007669"/>
    <property type="project" value="TreeGrafter"/>
</dbReference>
<dbReference type="AlphaFoldDB" id="A0A7Y9DMV6"/>
<dbReference type="InterPro" id="IPR050631">
    <property type="entry name" value="PheA/TfdB_FAD_monoxygenase"/>
</dbReference>
<dbReference type="Gene3D" id="3.30.70.2450">
    <property type="match status" value="1"/>
</dbReference>
<keyword evidence="4" id="KW-1185">Reference proteome</keyword>
<gene>
    <name evidence="3" type="ORF">BJ968_002983</name>
</gene>
<keyword evidence="1" id="KW-0560">Oxidoreductase</keyword>
<dbReference type="PANTHER" id="PTHR43476:SF3">
    <property type="entry name" value="FAD-BINDING MONOOXYGENASE"/>
    <property type="match status" value="1"/>
</dbReference>
<evidence type="ECO:0000259" key="2">
    <source>
        <dbReference type="Pfam" id="PF01494"/>
    </source>
</evidence>
<dbReference type="Pfam" id="PF01494">
    <property type="entry name" value="FAD_binding_3"/>
    <property type="match status" value="1"/>
</dbReference>
<evidence type="ECO:0000313" key="4">
    <source>
        <dbReference type="Proteomes" id="UP000521922"/>
    </source>
</evidence>
<protein>
    <submittedName>
        <fullName evidence="3">2-polyprenyl-6-methoxyphenol hydroxylase-like FAD-dependent oxidoreductase</fullName>
    </submittedName>
</protein>
<feature type="domain" description="FAD-binding" evidence="2">
    <location>
        <begin position="4"/>
        <end position="330"/>
    </location>
</feature>
<organism evidence="3 4">
    <name type="scientific">Kineococcus aurantiacus</name>
    <dbReference type="NCBI Taxonomy" id="37633"/>
    <lineage>
        <taxon>Bacteria</taxon>
        <taxon>Bacillati</taxon>
        <taxon>Actinomycetota</taxon>
        <taxon>Actinomycetes</taxon>
        <taxon>Kineosporiales</taxon>
        <taxon>Kineosporiaceae</taxon>
        <taxon>Kineococcus</taxon>
    </lineage>
</organism>